<dbReference type="PANTHER" id="PTHR24305">
    <property type="entry name" value="CYTOCHROME P450"/>
    <property type="match status" value="1"/>
</dbReference>
<evidence type="ECO:0000313" key="7">
    <source>
        <dbReference type="EMBL" id="KIM95791.1"/>
    </source>
</evidence>
<evidence type="ECO:0008006" key="9">
    <source>
        <dbReference type="Google" id="ProtNLM"/>
    </source>
</evidence>
<reference evidence="7 8" key="1">
    <citation type="submission" date="2014-04" db="EMBL/GenBank/DDBJ databases">
        <authorList>
            <consortium name="DOE Joint Genome Institute"/>
            <person name="Kuo A."/>
            <person name="Martino E."/>
            <person name="Perotto S."/>
            <person name="Kohler A."/>
            <person name="Nagy L.G."/>
            <person name="Floudas D."/>
            <person name="Copeland A."/>
            <person name="Barry K.W."/>
            <person name="Cichocki N."/>
            <person name="Veneault-Fourrey C."/>
            <person name="LaButti K."/>
            <person name="Lindquist E.A."/>
            <person name="Lipzen A."/>
            <person name="Lundell T."/>
            <person name="Morin E."/>
            <person name="Murat C."/>
            <person name="Sun H."/>
            <person name="Tunlid A."/>
            <person name="Henrissat B."/>
            <person name="Grigoriev I.V."/>
            <person name="Hibbett D.S."/>
            <person name="Martin F."/>
            <person name="Nordberg H.P."/>
            <person name="Cantor M.N."/>
            <person name="Hua S.X."/>
        </authorList>
    </citation>
    <scope>NUCLEOTIDE SEQUENCE [LARGE SCALE GENOMIC DNA]</scope>
    <source>
        <strain evidence="7 8">Zn</strain>
    </source>
</reference>
<evidence type="ECO:0000313" key="8">
    <source>
        <dbReference type="Proteomes" id="UP000054321"/>
    </source>
</evidence>
<proteinExistence type="inferred from homology"/>
<accession>A0A0C3GZV8</accession>
<dbReference type="PROSITE" id="PS00086">
    <property type="entry name" value="CYTOCHROME_P450"/>
    <property type="match status" value="1"/>
</dbReference>
<keyword evidence="6" id="KW-0503">Monooxygenase</keyword>
<evidence type="ECO:0000256" key="6">
    <source>
        <dbReference type="RuleBase" id="RU000461"/>
    </source>
</evidence>
<protein>
    <recommendedName>
        <fullName evidence="9">Cytochrome P450</fullName>
    </recommendedName>
</protein>
<keyword evidence="6" id="KW-0560">Oxidoreductase</keyword>
<keyword evidence="4 5" id="KW-0408">Iron</keyword>
<feature type="binding site" description="axial binding residue" evidence="5">
    <location>
        <position position="435"/>
    </location>
    <ligand>
        <name>heme</name>
        <dbReference type="ChEBI" id="CHEBI:30413"/>
    </ligand>
    <ligandPart>
        <name>Fe</name>
        <dbReference type="ChEBI" id="CHEBI:18248"/>
    </ligandPart>
</feature>
<dbReference type="InterPro" id="IPR002401">
    <property type="entry name" value="Cyt_P450_E_grp-I"/>
</dbReference>
<dbReference type="OrthoDB" id="3934656at2759"/>
<evidence type="ECO:0000256" key="5">
    <source>
        <dbReference type="PIRSR" id="PIRSR602401-1"/>
    </source>
</evidence>
<dbReference type="GO" id="GO:0005506">
    <property type="term" value="F:iron ion binding"/>
    <property type="evidence" value="ECO:0007669"/>
    <property type="project" value="InterPro"/>
</dbReference>
<evidence type="ECO:0000256" key="2">
    <source>
        <dbReference type="ARBA" id="ARBA00010617"/>
    </source>
</evidence>
<organism evidence="7 8">
    <name type="scientific">Oidiodendron maius (strain Zn)</name>
    <dbReference type="NCBI Taxonomy" id="913774"/>
    <lineage>
        <taxon>Eukaryota</taxon>
        <taxon>Fungi</taxon>
        <taxon>Dikarya</taxon>
        <taxon>Ascomycota</taxon>
        <taxon>Pezizomycotina</taxon>
        <taxon>Leotiomycetes</taxon>
        <taxon>Leotiomycetes incertae sedis</taxon>
        <taxon>Myxotrichaceae</taxon>
        <taxon>Oidiodendron</taxon>
    </lineage>
</organism>
<dbReference type="PRINTS" id="PR00463">
    <property type="entry name" value="EP450I"/>
</dbReference>
<evidence type="ECO:0000256" key="1">
    <source>
        <dbReference type="ARBA" id="ARBA00001971"/>
    </source>
</evidence>
<dbReference type="PANTHER" id="PTHR24305:SF232">
    <property type="entry name" value="P450, PUTATIVE (EUROFUNG)-RELATED"/>
    <property type="match status" value="1"/>
</dbReference>
<comment type="cofactor">
    <cofactor evidence="1 5">
        <name>heme</name>
        <dbReference type="ChEBI" id="CHEBI:30413"/>
    </cofactor>
</comment>
<dbReference type="GO" id="GO:0004497">
    <property type="term" value="F:monooxygenase activity"/>
    <property type="evidence" value="ECO:0007669"/>
    <property type="project" value="UniProtKB-KW"/>
</dbReference>
<dbReference type="GO" id="GO:0020037">
    <property type="term" value="F:heme binding"/>
    <property type="evidence" value="ECO:0007669"/>
    <property type="project" value="InterPro"/>
</dbReference>
<name>A0A0C3GZV8_OIDMZ</name>
<dbReference type="Gene3D" id="1.10.630.10">
    <property type="entry name" value="Cytochrome P450"/>
    <property type="match status" value="1"/>
</dbReference>
<comment type="similarity">
    <text evidence="2 6">Belongs to the cytochrome P450 family.</text>
</comment>
<dbReference type="InterPro" id="IPR050121">
    <property type="entry name" value="Cytochrome_P450_monoxygenase"/>
</dbReference>
<dbReference type="SUPFAM" id="SSF48264">
    <property type="entry name" value="Cytochrome P450"/>
    <property type="match status" value="1"/>
</dbReference>
<dbReference type="HOGENOM" id="CLU_001570_14_0_1"/>
<evidence type="ECO:0000256" key="3">
    <source>
        <dbReference type="ARBA" id="ARBA00022723"/>
    </source>
</evidence>
<evidence type="ECO:0000256" key="4">
    <source>
        <dbReference type="ARBA" id="ARBA00023004"/>
    </source>
</evidence>
<dbReference type="AlphaFoldDB" id="A0A0C3GZV8"/>
<dbReference type="InParanoid" id="A0A0C3GZV8"/>
<dbReference type="STRING" id="913774.A0A0C3GZV8"/>
<sequence length="472" mass="53502">MALRILFAAIGILPLLYILYQRFFSRLAAIPGPAGASWSKWWLIKTTRKGDFHRQIVRLHATYGPLVRTGPNEVSVADPAAIKKIYGAGSKFRKAKWYDILQGGRKFDLFGEQDIALHASQRRLVSRIYAMETLKDLEPYVEATVARFIEKIQDMLLENSVLDINIGKWLQLFAFDVIGEVTFAQPFGFLDAQEDDGIFPRIHKSVASAVWLGHVPWVLRLHNYLMPVIGNHLAVNDKEGFVRDYTMRQVEARMERGSDRPDILGKLFSIHKEKPSALTMANVTSVCSSNVGAGSDTTAISLRAILWFLLTSPDKKEKLLNEINEIARSYGFTGRFDYQQAMKMPYLQAVIYEALRLYPAIGMALPRIVPTGGLFVAEKFIPEGTVVSTSAWAIHRNKDIYGEDVETFRPERWIEEKTGGMHGHFLTFGMGARTCIGKNISWMEMSKLIPTLLFHFDMNLTNPDTVLEEYCR</sequence>
<gene>
    <name evidence="7" type="ORF">OIDMADRAFT_45097</name>
</gene>
<dbReference type="Proteomes" id="UP000054321">
    <property type="component" value="Unassembled WGS sequence"/>
</dbReference>
<dbReference type="GO" id="GO:0016705">
    <property type="term" value="F:oxidoreductase activity, acting on paired donors, with incorporation or reduction of molecular oxygen"/>
    <property type="evidence" value="ECO:0007669"/>
    <property type="project" value="InterPro"/>
</dbReference>
<dbReference type="PRINTS" id="PR00385">
    <property type="entry name" value="P450"/>
</dbReference>
<dbReference type="InterPro" id="IPR001128">
    <property type="entry name" value="Cyt_P450"/>
</dbReference>
<keyword evidence="8" id="KW-1185">Reference proteome</keyword>
<dbReference type="InterPro" id="IPR036396">
    <property type="entry name" value="Cyt_P450_sf"/>
</dbReference>
<keyword evidence="3 5" id="KW-0479">Metal-binding</keyword>
<dbReference type="Pfam" id="PF00067">
    <property type="entry name" value="p450"/>
    <property type="match status" value="1"/>
</dbReference>
<dbReference type="CDD" id="cd11060">
    <property type="entry name" value="CYP57A1-like"/>
    <property type="match status" value="1"/>
</dbReference>
<reference evidence="8" key="2">
    <citation type="submission" date="2015-01" db="EMBL/GenBank/DDBJ databases">
        <title>Evolutionary Origins and Diversification of the Mycorrhizal Mutualists.</title>
        <authorList>
            <consortium name="DOE Joint Genome Institute"/>
            <consortium name="Mycorrhizal Genomics Consortium"/>
            <person name="Kohler A."/>
            <person name="Kuo A."/>
            <person name="Nagy L.G."/>
            <person name="Floudas D."/>
            <person name="Copeland A."/>
            <person name="Barry K.W."/>
            <person name="Cichocki N."/>
            <person name="Veneault-Fourrey C."/>
            <person name="LaButti K."/>
            <person name="Lindquist E.A."/>
            <person name="Lipzen A."/>
            <person name="Lundell T."/>
            <person name="Morin E."/>
            <person name="Murat C."/>
            <person name="Riley R."/>
            <person name="Ohm R."/>
            <person name="Sun H."/>
            <person name="Tunlid A."/>
            <person name="Henrissat B."/>
            <person name="Grigoriev I.V."/>
            <person name="Hibbett D.S."/>
            <person name="Martin F."/>
        </authorList>
    </citation>
    <scope>NUCLEOTIDE SEQUENCE [LARGE SCALE GENOMIC DNA]</scope>
    <source>
        <strain evidence="8">Zn</strain>
    </source>
</reference>
<dbReference type="InterPro" id="IPR017972">
    <property type="entry name" value="Cyt_P450_CS"/>
</dbReference>
<keyword evidence="5 6" id="KW-0349">Heme</keyword>
<dbReference type="EMBL" id="KN832886">
    <property type="protein sequence ID" value="KIM95791.1"/>
    <property type="molecule type" value="Genomic_DNA"/>
</dbReference>